<evidence type="ECO:0000313" key="10">
    <source>
        <dbReference type="Proteomes" id="UP000195331"/>
    </source>
</evidence>
<sequence>MTARLALASLFVVAAVLARPWQSPVERWVLGVSVAAVLVLIAWWGGLFLSTRIARLLTMWWRNLSKNKGDSGFSPTVETVVLRVDPAAEAQLPIVVGYLNRYGIRCDKVRVTHRDMDGTRRSWISLTVAATDNLAALQARSSRIPLRDTAEVVGRRLADHLRENGWTVTVVDGVDTPLPDPAKETWRGVKDESGFAAAYGVAVTDSLADTLAAVRGLPARQIWTVLEFTGEPSQPQLVVGCAVHTDERPGAKAPVPGLIPQRGRHRPALRALSPLSPDRLDDRPVDALDVLFEGPVVEPDVLAPATKEKATT</sequence>
<dbReference type="GO" id="GO:0005886">
    <property type="term" value="C:plasma membrane"/>
    <property type="evidence" value="ECO:0007669"/>
    <property type="project" value="UniProtKB-SubCell"/>
</dbReference>
<accession>A0A1Y0CCR0</accession>
<dbReference type="Proteomes" id="UP000195331">
    <property type="component" value="Chromosome"/>
</dbReference>
<dbReference type="EMBL" id="CP020809">
    <property type="protein sequence ID" value="ART72745.1"/>
    <property type="molecule type" value="Genomic_DNA"/>
</dbReference>
<keyword evidence="6 7" id="KW-0472">Membrane</keyword>
<dbReference type="InterPro" id="IPR050051">
    <property type="entry name" value="EccE_dom"/>
</dbReference>
<evidence type="ECO:0000256" key="2">
    <source>
        <dbReference type="ARBA" id="ARBA00007759"/>
    </source>
</evidence>
<dbReference type="InterPro" id="IPR021368">
    <property type="entry name" value="T7SS_EccE"/>
</dbReference>
<organism evidence="9 10">
    <name type="scientific">Mycobacterium dioxanotrophicus</name>
    <dbReference type="NCBI Taxonomy" id="482462"/>
    <lineage>
        <taxon>Bacteria</taxon>
        <taxon>Bacillati</taxon>
        <taxon>Actinomycetota</taxon>
        <taxon>Actinomycetes</taxon>
        <taxon>Mycobacteriales</taxon>
        <taxon>Mycobacteriaceae</taxon>
        <taxon>Mycobacterium</taxon>
    </lineage>
</organism>
<dbReference type="AlphaFoldDB" id="A0A1Y0CCR0"/>
<evidence type="ECO:0000256" key="6">
    <source>
        <dbReference type="ARBA" id="ARBA00023136"/>
    </source>
</evidence>
<name>A0A1Y0CCR0_9MYCO</name>
<keyword evidence="5 7" id="KW-1133">Transmembrane helix</keyword>
<keyword evidence="4 7" id="KW-0812">Transmembrane</keyword>
<dbReference type="OrthoDB" id="4760969at2"/>
<dbReference type="NCBIfam" id="TIGR03923">
    <property type="entry name" value="T7SS_EccE"/>
    <property type="match status" value="1"/>
</dbReference>
<feature type="domain" description="Type VII secretion system protein EccE" evidence="8">
    <location>
        <begin position="119"/>
        <end position="199"/>
    </location>
</feature>
<reference evidence="9 10" key="1">
    <citation type="submission" date="2017-04" db="EMBL/GenBank/DDBJ databases">
        <title>Whole Genome Sequence of 1,4-Dioxane Degrading Bacterium Mycobacterium dioxanotrophicus PH-06.</title>
        <authorList>
            <person name="He Y."/>
        </authorList>
    </citation>
    <scope>NUCLEOTIDE SEQUENCE [LARGE SCALE GENOMIC DNA]</scope>
    <source>
        <strain evidence="9 10">PH-06</strain>
    </source>
</reference>
<comment type="similarity">
    <text evidence="2">Belongs to the EccE family.</text>
</comment>
<evidence type="ECO:0000256" key="7">
    <source>
        <dbReference type="SAM" id="Phobius"/>
    </source>
</evidence>
<evidence type="ECO:0000256" key="4">
    <source>
        <dbReference type="ARBA" id="ARBA00022692"/>
    </source>
</evidence>
<dbReference type="Pfam" id="PF11203">
    <property type="entry name" value="EccE"/>
    <property type="match status" value="1"/>
</dbReference>
<protein>
    <submittedName>
        <fullName evidence="9">Type VII secretion protein EccE</fullName>
    </submittedName>
</protein>
<gene>
    <name evidence="9" type="ORF">BTO20_33030</name>
</gene>
<evidence type="ECO:0000256" key="5">
    <source>
        <dbReference type="ARBA" id="ARBA00022989"/>
    </source>
</evidence>
<proteinExistence type="inferred from homology"/>
<comment type="subcellular location">
    <subcellularLocation>
        <location evidence="1">Cell membrane</location>
    </subcellularLocation>
</comment>
<evidence type="ECO:0000256" key="3">
    <source>
        <dbReference type="ARBA" id="ARBA00022475"/>
    </source>
</evidence>
<keyword evidence="10" id="KW-1185">Reference proteome</keyword>
<dbReference type="KEGG" id="mdx:BTO20_33030"/>
<evidence type="ECO:0000259" key="8">
    <source>
        <dbReference type="Pfam" id="PF11203"/>
    </source>
</evidence>
<dbReference type="RefSeq" id="WP_087080302.1">
    <property type="nucleotide sequence ID" value="NZ_CP020809.1"/>
</dbReference>
<feature type="transmembrane region" description="Helical" evidence="7">
    <location>
        <begin position="28"/>
        <end position="49"/>
    </location>
</feature>
<evidence type="ECO:0000313" key="9">
    <source>
        <dbReference type="EMBL" id="ART72745.1"/>
    </source>
</evidence>
<keyword evidence="3" id="KW-1003">Cell membrane</keyword>
<evidence type="ECO:0000256" key="1">
    <source>
        <dbReference type="ARBA" id="ARBA00004236"/>
    </source>
</evidence>